<gene>
    <name evidence="4" type="ORF">ABIE19_000141</name>
</gene>
<evidence type="ECO:0000259" key="3">
    <source>
        <dbReference type="PROSITE" id="PS51186"/>
    </source>
</evidence>
<keyword evidence="1" id="KW-0808">Transferase</keyword>
<keyword evidence="5" id="KW-1185">Reference proteome</keyword>
<organism evidence="4 5">
    <name type="scientific">Brevundimonas faecalis</name>
    <dbReference type="NCBI Taxonomy" id="947378"/>
    <lineage>
        <taxon>Bacteria</taxon>
        <taxon>Pseudomonadati</taxon>
        <taxon>Pseudomonadota</taxon>
        <taxon>Alphaproteobacteria</taxon>
        <taxon>Caulobacterales</taxon>
        <taxon>Caulobacteraceae</taxon>
        <taxon>Brevundimonas</taxon>
    </lineage>
</organism>
<reference evidence="4 5" key="1">
    <citation type="submission" date="2024-06" db="EMBL/GenBank/DDBJ databases">
        <title>Sorghum-associated microbial communities from plants grown in Nebraska, USA.</title>
        <authorList>
            <person name="Schachtman D."/>
        </authorList>
    </citation>
    <scope>NUCLEOTIDE SEQUENCE [LARGE SCALE GENOMIC DNA]</scope>
    <source>
        <strain evidence="4 5">2814</strain>
    </source>
</reference>
<accession>A0ABV2R6R8</accession>
<dbReference type="Pfam" id="PF00583">
    <property type="entry name" value="Acetyltransf_1"/>
    <property type="match status" value="1"/>
</dbReference>
<evidence type="ECO:0000313" key="4">
    <source>
        <dbReference type="EMBL" id="MET4682232.1"/>
    </source>
</evidence>
<keyword evidence="2" id="KW-0012">Acyltransferase</keyword>
<dbReference type="InterPro" id="IPR016181">
    <property type="entry name" value="Acyl_CoA_acyltransferase"/>
</dbReference>
<dbReference type="CDD" id="cd04301">
    <property type="entry name" value="NAT_SF"/>
    <property type="match status" value="1"/>
</dbReference>
<dbReference type="PANTHER" id="PTHR43877:SF2">
    <property type="entry name" value="AMINOALKYLPHOSPHONATE N-ACETYLTRANSFERASE-RELATED"/>
    <property type="match status" value="1"/>
</dbReference>
<dbReference type="PANTHER" id="PTHR43877">
    <property type="entry name" value="AMINOALKYLPHOSPHONATE N-ACETYLTRANSFERASE-RELATED-RELATED"/>
    <property type="match status" value="1"/>
</dbReference>
<evidence type="ECO:0000256" key="2">
    <source>
        <dbReference type="ARBA" id="ARBA00023315"/>
    </source>
</evidence>
<dbReference type="Proteomes" id="UP001549313">
    <property type="component" value="Unassembled WGS sequence"/>
</dbReference>
<dbReference type="InterPro" id="IPR050832">
    <property type="entry name" value="Bact_Acetyltransf"/>
</dbReference>
<dbReference type="InterPro" id="IPR000182">
    <property type="entry name" value="GNAT_dom"/>
</dbReference>
<protein>
    <submittedName>
        <fullName evidence="4">Ribosomal protein S18 acetylase RimI-like enzyme</fullName>
    </submittedName>
</protein>
<name>A0ABV2R6R8_9CAUL</name>
<proteinExistence type="predicted"/>
<sequence length="203" mass="21878">MMDVSDRDADFSVEAEFRPEHRGNAAAGYWAAFSRKLRYPLGPEHRAIAFLEQVLDPGHAISAVARDGAFLGVAGFKTPDGAFVGGKLKDMAKVYGWLGGVGRGLLIGILERRCEPGTLLMDGIFVRPEARGLGVGSALLDAIERHAAGKGLTHVRLDVIDGNPRARALYQRHGFQDRAHRSIGALEPLFGFRSATTMIKAVG</sequence>
<dbReference type="EMBL" id="JBEPTF010000001">
    <property type="protein sequence ID" value="MET4682232.1"/>
    <property type="molecule type" value="Genomic_DNA"/>
</dbReference>
<feature type="domain" description="N-acetyltransferase" evidence="3">
    <location>
        <begin position="15"/>
        <end position="203"/>
    </location>
</feature>
<dbReference type="Gene3D" id="3.40.630.30">
    <property type="match status" value="1"/>
</dbReference>
<evidence type="ECO:0000313" key="5">
    <source>
        <dbReference type="Proteomes" id="UP001549313"/>
    </source>
</evidence>
<dbReference type="SUPFAM" id="SSF55729">
    <property type="entry name" value="Acyl-CoA N-acyltransferases (Nat)"/>
    <property type="match status" value="1"/>
</dbReference>
<comment type="caution">
    <text evidence="4">The sequence shown here is derived from an EMBL/GenBank/DDBJ whole genome shotgun (WGS) entry which is preliminary data.</text>
</comment>
<evidence type="ECO:0000256" key="1">
    <source>
        <dbReference type="ARBA" id="ARBA00022679"/>
    </source>
</evidence>
<dbReference type="PROSITE" id="PS51186">
    <property type="entry name" value="GNAT"/>
    <property type="match status" value="1"/>
</dbReference>
<dbReference type="RefSeq" id="WP_354087191.1">
    <property type="nucleotide sequence ID" value="NZ_JBEPTF010000001.1"/>
</dbReference>